<gene>
    <name evidence="1" type="ORF">J2Y00_000765</name>
</gene>
<name>A0AAE3XA54_9DEIO</name>
<dbReference type="AlphaFoldDB" id="A0AAE3XA54"/>
<dbReference type="InterPro" id="IPR036412">
    <property type="entry name" value="HAD-like_sf"/>
</dbReference>
<dbReference type="InterPro" id="IPR007827">
    <property type="entry name" value="DUF705"/>
</dbReference>
<reference evidence="1" key="1">
    <citation type="submission" date="2023-07" db="EMBL/GenBank/DDBJ databases">
        <title>Sorghum-associated microbial communities from plants grown in Nebraska, USA.</title>
        <authorList>
            <person name="Schachtman D."/>
        </authorList>
    </citation>
    <scope>NUCLEOTIDE SEQUENCE</scope>
    <source>
        <strain evidence="1">BE330</strain>
    </source>
</reference>
<sequence length="169" mass="19060">MPHTETALTDIFSRNPGFHDLVTARHFDTLYGIYVRSYFEKLVNTSLRKAQVTPPPLVVYVDVDETLVRNVGRSRVPIPGAIAHVRELADQGAELYCWSSGGAEYARDSAREVSLEEVFTAFLPKPQVLVDDQRVESWRRLVQVHPLSCPGESVASYRSALDSTRRSKR</sequence>
<dbReference type="SUPFAM" id="SSF56784">
    <property type="entry name" value="HAD-like"/>
    <property type="match status" value="1"/>
</dbReference>
<dbReference type="Proteomes" id="UP001185331">
    <property type="component" value="Unassembled WGS sequence"/>
</dbReference>
<evidence type="ECO:0000313" key="1">
    <source>
        <dbReference type="EMBL" id="MDR6217208.1"/>
    </source>
</evidence>
<comment type="caution">
    <text evidence="1">The sequence shown here is derived from an EMBL/GenBank/DDBJ whole genome shotgun (WGS) entry which is preliminary data.</text>
</comment>
<dbReference type="EMBL" id="JAVDQK010000002">
    <property type="protein sequence ID" value="MDR6217208.1"/>
    <property type="molecule type" value="Genomic_DNA"/>
</dbReference>
<protein>
    <recommendedName>
        <fullName evidence="3">FCP1 homology domain-containing protein</fullName>
    </recommendedName>
</protein>
<organism evidence="1 2">
    <name type="scientific">Deinococcus soli</name>
    <name type="common">ex Cha et al. 2016</name>
    <dbReference type="NCBI Taxonomy" id="1309411"/>
    <lineage>
        <taxon>Bacteria</taxon>
        <taxon>Thermotogati</taxon>
        <taxon>Deinococcota</taxon>
        <taxon>Deinococci</taxon>
        <taxon>Deinococcales</taxon>
        <taxon>Deinococcaceae</taxon>
        <taxon>Deinococcus</taxon>
    </lineage>
</organism>
<accession>A0AAE3XA54</accession>
<evidence type="ECO:0000313" key="2">
    <source>
        <dbReference type="Proteomes" id="UP001185331"/>
    </source>
</evidence>
<proteinExistence type="predicted"/>
<dbReference type="RefSeq" id="WP_309848436.1">
    <property type="nucleotide sequence ID" value="NZ_JAVDQJ010000001.1"/>
</dbReference>
<evidence type="ECO:0008006" key="3">
    <source>
        <dbReference type="Google" id="ProtNLM"/>
    </source>
</evidence>
<dbReference type="Pfam" id="PF05152">
    <property type="entry name" value="DUF705"/>
    <property type="match status" value="1"/>
</dbReference>